<dbReference type="InterPro" id="IPR014937">
    <property type="entry name" value="DUF1810"/>
</dbReference>
<dbReference type="SUPFAM" id="SSF55729">
    <property type="entry name" value="Acyl-CoA N-acyltransferases (Nat)"/>
    <property type="match status" value="1"/>
</dbReference>
<evidence type="ECO:0000313" key="2">
    <source>
        <dbReference type="Proteomes" id="UP000271683"/>
    </source>
</evidence>
<dbReference type="EMBL" id="RJKL01000001">
    <property type="protein sequence ID" value="ROP29398.1"/>
    <property type="molecule type" value="Genomic_DNA"/>
</dbReference>
<gene>
    <name evidence="1" type="ORF">EDD30_2191</name>
</gene>
<dbReference type="Proteomes" id="UP000271683">
    <property type="component" value="Unassembled WGS sequence"/>
</dbReference>
<reference evidence="1 2" key="1">
    <citation type="submission" date="2018-11" db="EMBL/GenBank/DDBJ databases">
        <title>Sequencing the genomes of 1000 actinobacteria strains.</title>
        <authorList>
            <person name="Klenk H.-P."/>
        </authorList>
    </citation>
    <scope>NUCLEOTIDE SEQUENCE [LARGE SCALE GENOMIC DNA]</scope>
    <source>
        <strain evidence="1 2">DSM 43634</strain>
    </source>
</reference>
<sequence>MVEGNENAWTLYRRNGFRDTGELGDLLPDGVRRERIMTKDLGERPVRGEEGIMDKQADLERFVSAQAAVYDRALTELRAGAKRSHWMWFVFPQIAGLGLSPTARTYAIRDLAEARAYLAHPVLGPRLTECSQALLAVEGRTAREILGHPDDLKLRSSMTLFARAADDAAVFQAVLDKYYGGEPDPATLERIPASGSA</sequence>
<accession>A0A3N1GGR7</accession>
<dbReference type="Pfam" id="PF08837">
    <property type="entry name" value="DUF1810"/>
    <property type="match status" value="1"/>
</dbReference>
<evidence type="ECO:0000313" key="1">
    <source>
        <dbReference type="EMBL" id="ROP29398.1"/>
    </source>
</evidence>
<dbReference type="Gene3D" id="1.25.40.380">
    <property type="entry name" value="Protein of unknown function DUF1810"/>
    <property type="match status" value="1"/>
</dbReference>
<protein>
    <submittedName>
        <fullName evidence="1">Uncharacterized protein (DUF1810 family)</fullName>
    </submittedName>
</protein>
<comment type="caution">
    <text evidence="1">The sequence shown here is derived from an EMBL/GenBank/DDBJ whole genome shotgun (WGS) entry which is preliminary data.</text>
</comment>
<dbReference type="SUPFAM" id="SSF140736">
    <property type="entry name" value="Rv1873-like"/>
    <property type="match status" value="1"/>
</dbReference>
<dbReference type="InterPro" id="IPR036287">
    <property type="entry name" value="Rv1873-like_sf"/>
</dbReference>
<dbReference type="AlphaFoldDB" id="A0A3N1GGR7"/>
<organism evidence="1 2">
    <name type="scientific">Couchioplanes caeruleus</name>
    <dbReference type="NCBI Taxonomy" id="56438"/>
    <lineage>
        <taxon>Bacteria</taxon>
        <taxon>Bacillati</taxon>
        <taxon>Actinomycetota</taxon>
        <taxon>Actinomycetes</taxon>
        <taxon>Micromonosporales</taxon>
        <taxon>Micromonosporaceae</taxon>
        <taxon>Couchioplanes</taxon>
    </lineage>
</organism>
<name>A0A3N1GGR7_9ACTN</name>
<proteinExistence type="predicted"/>
<dbReference type="InterPro" id="IPR016181">
    <property type="entry name" value="Acyl_CoA_acyltransferase"/>
</dbReference>